<feature type="compositionally biased region" description="Basic and acidic residues" evidence="2">
    <location>
        <begin position="137"/>
        <end position="147"/>
    </location>
</feature>
<proteinExistence type="predicted"/>
<reference evidence="5" key="2">
    <citation type="submission" date="2019-02" db="EMBL/GenBank/DDBJ databases">
        <title>Opniocepnalus argus Var Kimnra genome.</title>
        <authorList>
            <person name="Zhou C."/>
            <person name="Xiao S."/>
        </authorList>
    </citation>
    <scope>NUCLEOTIDE SEQUENCE [LARGE SCALE GENOMIC DNA]</scope>
</reference>
<evidence type="ECO:0000313" key="5">
    <source>
        <dbReference type="Proteomes" id="UP000503349"/>
    </source>
</evidence>
<feature type="compositionally biased region" description="Basic and acidic residues" evidence="2">
    <location>
        <begin position="483"/>
        <end position="501"/>
    </location>
</feature>
<dbReference type="GO" id="GO:0032467">
    <property type="term" value="P:positive regulation of cytokinesis"/>
    <property type="evidence" value="ECO:0007669"/>
    <property type="project" value="InterPro"/>
</dbReference>
<feature type="region of interest" description="Disordered" evidence="2">
    <location>
        <begin position="428"/>
        <end position="557"/>
    </location>
</feature>
<feature type="compositionally biased region" description="Basic and acidic residues" evidence="2">
    <location>
        <begin position="242"/>
        <end position="279"/>
    </location>
</feature>
<dbReference type="GO" id="GO:0005874">
    <property type="term" value="C:microtubule"/>
    <property type="evidence" value="ECO:0007669"/>
    <property type="project" value="InterPro"/>
</dbReference>
<keyword evidence="1" id="KW-0175">Coiled coil</keyword>
<protein>
    <submittedName>
        <fullName evidence="4">Centrosome and spindle pole associated protein 1</fullName>
    </submittedName>
</protein>
<gene>
    <name evidence="4" type="ORF">EXN66_Car019250</name>
</gene>
<dbReference type="PANTHER" id="PTHR21616:SF2">
    <property type="entry name" value="CENTROSOME AND SPINDLE POLE-ASSOCIATED PROTEIN 1"/>
    <property type="match status" value="1"/>
</dbReference>
<feature type="coiled-coil region" evidence="1">
    <location>
        <begin position="352"/>
        <end position="379"/>
    </location>
</feature>
<dbReference type="Proteomes" id="UP000503349">
    <property type="component" value="Chromosome 19"/>
</dbReference>
<name>A0A6G1QLW8_CHAAH</name>
<dbReference type="Pfam" id="PF24578">
    <property type="entry name" value="CSPP1_C"/>
    <property type="match status" value="1"/>
</dbReference>
<evidence type="ECO:0000256" key="2">
    <source>
        <dbReference type="SAM" id="MobiDB-lite"/>
    </source>
</evidence>
<feature type="compositionally biased region" description="Basic and acidic residues" evidence="2">
    <location>
        <begin position="176"/>
        <end position="198"/>
    </location>
</feature>
<feature type="compositionally biased region" description="Polar residues" evidence="2">
    <location>
        <begin position="456"/>
        <end position="469"/>
    </location>
</feature>
<accession>A0A6G1QLW8</accession>
<feature type="compositionally biased region" description="Polar residues" evidence="2">
    <location>
        <begin position="105"/>
        <end position="129"/>
    </location>
</feature>
<dbReference type="EMBL" id="CM015730">
    <property type="protein sequence ID" value="KAF3703562.1"/>
    <property type="molecule type" value="Genomic_DNA"/>
</dbReference>
<feature type="compositionally biased region" description="Basic and acidic residues" evidence="2">
    <location>
        <begin position="446"/>
        <end position="455"/>
    </location>
</feature>
<dbReference type="InterPro" id="IPR026708">
    <property type="entry name" value="CSPP1"/>
</dbReference>
<dbReference type="AlphaFoldDB" id="A0A6G1QLW8"/>
<feature type="region of interest" description="Disordered" evidence="2">
    <location>
        <begin position="96"/>
        <end position="320"/>
    </location>
</feature>
<feature type="compositionally biased region" description="Polar residues" evidence="2">
    <location>
        <begin position="286"/>
        <end position="302"/>
    </location>
</feature>
<evidence type="ECO:0000259" key="3">
    <source>
        <dbReference type="Pfam" id="PF24578"/>
    </source>
</evidence>
<feature type="compositionally biased region" description="Basic and acidic residues" evidence="2">
    <location>
        <begin position="513"/>
        <end position="543"/>
    </location>
</feature>
<evidence type="ECO:0000313" key="4">
    <source>
        <dbReference type="EMBL" id="KAF3703562.1"/>
    </source>
</evidence>
<feature type="region of interest" description="Disordered" evidence="2">
    <location>
        <begin position="571"/>
        <end position="624"/>
    </location>
</feature>
<feature type="compositionally biased region" description="Basic and acidic residues" evidence="2">
    <location>
        <begin position="703"/>
        <end position="742"/>
    </location>
</feature>
<dbReference type="GO" id="GO:0005813">
    <property type="term" value="C:centrosome"/>
    <property type="evidence" value="ECO:0007669"/>
    <property type="project" value="InterPro"/>
</dbReference>
<dbReference type="GO" id="GO:0000922">
    <property type="term" value="C:spindle pole"/>
    <property type="evidence" value="ECO:0007669"/>
    <property type="project" value="InterPro"/>
</dbReference>
<dbReference type="PANTHER" id="PTHR21616">
    <property type="entry name" value="CENTROSOME SPINDLE POLE ASSOCIATED PROTEIN"/>
    <property type="match status" value="1"/>
</dbReference>
<dbReference type="InterPro" id="IPR058191">
    <property type="entry name" value="CSPP1_C"/>
</dbReference>
<feature type="compositionally biased region" description="Basic and acidic residues" evidence="2">
    <location>
        <begin position="206"/>
        <end position="218"/>
    </location>
</feature>
<feature type="compositionally biased region" description="Basic residues" evidence="2">
    <location>
        <begin position="596"/>
        <end position="605"/>
    </location>
</feature>
<evidence type="ECO:0000256" key="1">
    <source>
        <dbReference type="SAM" id="Coils"/>
    </source>
</evidence>
<feature type="compositionally biased region" description="Basic and acidic residues" evidence="2">
    <location>
        <begin position="48"/>
        <end position="57"/>
    </location>
</feature>
<feature type="region of interest" description="Disordered" evidence="2">
    <location>
        <begin position="48"/>
        <end position="68"/>
    </location>
</feature>
<feature type="region of interest" description="Disordered" evidence="2">
    <location>
        <begin position="691"/>
        <end position="744"/>
    </location>
</feature>
<keyword evidence="5" id="KW-1185">Reference proteome</keyword>
<feature type="domain" description="Centrosome and spindle pole-associated protein 1 C-terminal" evidence="3">
    <location>
        <begin position="631"/>
        <end position="685"/>
    </location>
</feature>
<sequence length="796" mass="93112">MPTASTARRIIPNPDRGLGLSLLLGADYDRKKQKLNQELRLDYKQYVAKKEQRKTTEPRPQPQGLSLLIDDKLSVKERLREERNKEYNLFLQNKAKNRRFKKQTPPVTSKPVQASELQASPVSPLTIRNTHTHSPPPHREHPHRRDVATLTEAVDNGTSKRRWDPGHKGRTQWQLYREKEPRSSEEEQIADKDEELAFRQRRQKERHTPEPEYKEEWRNRKHRAKREKNLVLSVAATGATNPEKEPDISYKPGIDLKARGRDPDPKSKDKPIENTEKGGPHGKSQVDYSTALSQLTGRTVSGSEIGAPRGVPSSDYFNQDYHRDFSNMLDVGIPRATDQHRESFLNVGETSADKTKQRSESYQEAIRQQIKEREQHKRREIEKKEQYNAKMEAEMMAYNPWGRSGGGAPIKDEQGNLLSDLNQMHRKNTLYRKEQPTSTKLQMQEKYTEDLKQQEHSVSAPQSKTSIQVPASFDDQPIPVHLHMQERRKKEDQKEQHRVDKQGWINKPKTHPQKAEKRERQEQETEIKIPENTKDREEKKERSLSAPHCKTSLKDDEQEVLRQLSSLRRHLQKEKEESQMKIQRAPTDWGGNYHAPNRHRERRSGKAFEMVQKQSDHPPADRHYSGAARVNIQNIGEFNQLKYRDTASREEVLYMYPNPPTDAESLDIQQQALLREQQRKLRLMKREEHNFLEQQTNHYPVNQRERDIQPDPQEDRAQNRCRIRRQDSDTGEHKDRSEKLSDDEGDALIQHCALERNVSIETVATEPWLRPNTSHSLQRLSSRQRPRVRTGNLPFL</sequence>
<organism evidence="4 5">
    <name type="scientific">Channa argus</name>
    <name type="common">Northern snakehead</name>
    <name type="synonym">Ophicephalus argus</name>
    <dbReference type="NCBI Taxonomy" id="215402"/>
    <lineage>
        <taxon>Eukaryota</taxon>
        <taxon>Metazoa</taxon>
        <taxon>Chordata</taxon>
        <taxon>Craniata</taxon>
        <taxon>Vertebrata</taxon>
        <taxon>Euteleostomi</taxon>
        <taxon>Actinopterygii</taxon>
        <taxon>Neopterygii</taxon>
        <taxon>Teleostei</taxon>
        <taxon>Neoteleostei</taxon>
        <taxon>Acanthomorphata</taxon>
        <taxon>Anabantaria</taxon>
        <taxon>Anabantiformes</taxon>
        <taxon>Channoidei</taxon>
        <taxon>Channidae</taxon>
        <taxon>Channa</taxon>
    </lineage>
</organism>
<feature type="region of interest" description="Disordered" evidence="2">
    <location>
        <begin position="774"/>
        <end position="796"/>
    </location>
</feature>
<feature type="compositionally biased region" description="Basic and acidic residues" evidence="2">
    <location>
        <begin position="614"/>
        <end position="624"/>
    </location>
</feature>
<reference evidence="4 5" key="1">
    <citation type="submission" date="2019-02" db="EMBL/GenBank/DDBJ databases">
        <title>Opniocepnalus argus genome.</title>
        <authorList>
            <person name="Zhou C."/>
            <person name="Xiao S."/>
        </authorList>
    </citation>
    <scope>NUCLEOTIDE SEQUENCE [LARGE SCALE GENOMIC DNA]</scope>
    <source>
        <strain evidence="4">OARG1902GOOAL</strain>
        <tissue evidence="4">Muscle</tissue>
    </source>
</reference>